<sequence>MTQGPIAYIGHRTHGRVRFRVPARRHDRDFFDGLRKDLAACPRIGRIQVNPKTASVLITHSCDYGELHDFIEENKLFQLPASTDTGRQKGFVNLDADIQRLLPFLLGGLGLFQVTRGNLLGPAATLFWMAMQSARDPNPPK</sequence>
<name>A0A501PFG6_9PROT</name>
<accession>A0A501PFG6</accession>
<proteinExistence type="predicted"/>
<organism evidence="1 2">
    <name type="scientific">Emcibacter nanhaiensis</name>
    <dbReference type="NCBI Taxonomy" id="1505037"/>
    <lineage>
        <taxon>Bacteria</taxon>
        <taxon>Pseudomonadati</taxon>
        <taxon>Pseudomonadota</taxon>
        <taxon>Alphaproteobacteria</taxon>
        <taxon>Emcibacterales</taxon>
        <taxon>Emcibacteraceae</taxon>
        <taxon>Emcibacter</taxon>
    </lineage>
</organism>
<dbReference type="AlphaFoldDB" id="A0A501PFG6"/>
<evidence type="ECO:0000313" key="1">
    <source>
        <dbReference type="EMBL" id="TPD58888.1"/>
    </source>
</evidence>
<comment type="caution">
    <text evidence="1">The sequence shown here is derived from an EMBL/GenBank/DDBJ whole genome shotgun (WGS) entry which is preliminary data.</text>
</comment>
<dbReference type="OrthoDB" id="8421309at2"/>
<keyword evidence="2" id="KW-1185">Reference proteome</keyword>
<reference evidence="2" key="1">
    <citation type="submission" date="2019-06" db="EMBL/GenBank/DDBJ databases">
        <title>The complete genome of Emcibacter congregatus ZYLT.</title>
        <authorList>
            <person name="Zhao Z."/>
        </authorList>
    </citation>
    <scope>NUCLEOTIDE SEQUENCE [LARGE SCALE GENOMIC DNA]</scope>
    <source>
        <strain evidence="2">MCCC 1A06723</strain>
    </source>
</reference>
<evidence type="ECO:0000313" key="2">
    <source>
        <dbReference type="Proteomes" id="UP000319148"/>
    </source>
</evidence>
<dbReference type="RefSeq" id="WP_139941558.1">
    <property type="nucleotide sequence ID" value="NZ_JBHSYP010000004.1"/>
</dbReference>
<dbReference type="Proteomes" id="UP000319148">
    <property type="component" value="Unassembled WGS sequence"/>
</dbReference>
<gene>
    <name evidence="1" type="ORF">FIV46_13990</name>
</gene>
<dbReference type="EMBL" id="VFIY01000017">
    <property type="protein sequence ID" value="TPD58888.1"/>
    <property type="molecule type" value="Genomic_DNA"/>
</dbReference>
<protein>
    <submittedName>
        <fullName evidence="1">Uncharacterized protein</fullName>
    </submittedName>
</protein>